<dbReference type="RefSeq" id="WP_216325456.1">
    <property type="nucleotide sequence ID" value="NZ_JAHKRT010000006.1"/>
</dbReference>
<dbReference type="NCBIfam" id="TIGR00778">
    <property type="entry name" value="ahpD_dom"/>
    <property type="match status" value="1"/>
</dbReference>
<dbReference type="InterPro" id="IPR004675">
    <property type="entry name" value="AhpD_core"/>
</dbReference>
<dbReference type="InterPro" id="IPR003779">
    <property type="entry name" value="CMD-like"/>
</dbReference>
<gene>
    <name evidence="2" type="ORF">KOF26_12795</name>
</gene>
<dbReference type="EMBL" id="JAHKRT010000006">
    <property type="protein sequence ID" value="MBU3078746.1"/>
    <property type="molecule type" value="Genomic_DNA"/>
</dbReference>
<evidence type="ECO:0000313" key="3">
    <source>
        <dbReference type="Proteomes" id="UP000776276"/>
    </source>
</evidence>
<name>A0ABS6BLV4_9SPHN</name>
<dbReference type="Proteomes" id="UP000776276">
    <property type="component" value="Unassembled WGS sequence"/>
</dbReference>
<dbReference type="PANTHER" id="PTHR35446:SF3">
    <property type="entry name" value="CMD DOMAIN-CONTAINING PROTEIN"/>
    <property type="match status" value="1"/>
</dbReference>
<keyword evidence="3" id="KW-1185">Reference proteome</keyword>
<feature type="domain" description="Carboxymuconolactone decarboxylase-like" evidence="1">
    <location>
        <begin position="45"/>
        <end position="122"/>
    </location>
</feature>
<dbReference type="Pfam" id="PF02627">
    <property type="entry name" value="CMD"/>
    <property type="match status" value="1"/>
</dbReference>
<organism evidence="2 3">
    <name type="scientific">Sphingomonas quercus</name>
    <dbReference type="NCBI Taxonomy" id="2842451"/>
    <lineage>
        <taxon>Bacteria</taxon>
        <taxon>Pseudomonadati</taxon>
        <taxon>Pseudomonadota</taxon>
        <taxon>Alphaproteobacteria</taxon>
        <taxon>Sphingomonadales</taxon>
        <taxon>Sphingomonadaceae</taxon>
        <taxon>Sphingomonas</taxon>
    </lineage>
</organism>
<reference evidence="2 3" key="1">
    <citation type="submission" date="2021-06" db="EMBL/GenBank/DDBJ databases">
        <title>Sphingomonas sp. XMGL2, whole genome shotgun sequencing project.</title>
        <authorList>
            <person name="Zhao G."/>
            <person name="Shen L."/>
        </authorList>
    </citation>
    <scope>NUCLEOTIDE SEQUENCE [LARGE SCALE GENOMIC DNA]</scope>
    <source>
        <strain evidence="2 3">XMGL2</strain>
    </source>
</reference>
<evidence type="ECO:0000313" key="2">
    <source>
        <dbReference type="EMBL" id="MBU3078746.1"/>
    </source>
</evidence>
<evidence type="ECO:0000259" key="1">
    <source>
        <dbReference type="Pfam" id="PF02627"/>
    </source>
</evidence>
<protein>
    <submittedName>
        <fullName evidence="2">Carboxymuconolactone decarboxylase family protein</fullName>
    </submittedName>
</protein>
<accession>A0ABS6BLV4</accession>
<comment type="caution">
    <text evidence="2">The sequence shown here is derived from an EMBL/GenBank/DDBJ whole genome shotgun (WGS) entry which is preliminary data.</text>
</comment>
<dbReference type="PANTHER" id="PTHR35446">
    <property type="entry name" value="SI:CH211-175M2.5"/>
    <property type="match status" value="1"/>
</dbReference>
<sequence length="182" mass="18845">MSVIPTPATIDDAPEASRPILEAVQKQLGAVPNIFRLVSTSPVALNALAGLQGALGKGKLPLATRERLALTMAQANGCDYCLSAHSYTGSRFAKLDEAEIAAARAGTSSDPKAAAAVAFARALTAARGSVAPAEIEKVRAAGYGDAEILEIIAHVALNTFTNYVNEALGTEIDFPRVDRLAA</sequence>
<proteinExistence type="predicted"/>